<dbReference type="CDD" id="cd00176">
    <property type="entry name" value="SPEC"/>
    <property type="match status" value="1"/>
</dbReference>
<protein>
    <recommendedName>
        <fullName evidence="8">Nesprin-1-like</fullName>
    </recommendedName>
</protein>
<dbReference type="GO" id="GO:0005737">
    <property type="term" value="C:cytoplasm"/>
    <property type="evidence" value="ECO:0007669"/>
    <property type="project" value="UniProtKB-ARBA"/>
</dbReference>
<dbReference type="SUPFAM" id="SSF46966">
    <property type="entry name" value="Spectrin repeat"/>
    <property type="match status" value="2"/>
</dbReference>
<evidence type="ECO:0000256" key="5">
    <source>
        <dbReference type="ARBA" id="ARBA00023212"/>
    </source>
</evidence>
<evidence type="ECO:0000256" key="3">
    <source>
        <dbReference type="ARBA" id="ARBA00022490"/>
    </source>
</evidence>
<evidence type="ECO:0000313" key="6">
    <source>
        <dbReference type="EMBL" id="KAJ9594433.1"/>
    </source>
</evidence>
<comment type="subcellular location">
    <subcellularLocation>
        <location evidence="1">Cell membrane</location>
        <topology evidence="1">Peripheral membrane protein</topology>
        <orientation evidence="1">Cytoplasmic side</orientation>
    </subcellularLocation>
    <subcellularLocation>
        <location evidence="2">Cytoplasm</location>
    </subcellularLocation>
</comment>
<dbReference type="Gene3D" id="1.20.58.60">
    <property type="match status" value="3"/>
</dbReference>
<proteinExistence type="predicted"/>
<dbReference type="InterPro" id="IPR018159">
    <property type="entry name" value="Spectrin/alpha-actinin"/>
</dbReference>
<keyword evidence="3" id="KW-0963">Cytoplasm</keyword>
<dbReference type="Proteomes" id="UP001233999">
    <property type="component" value="Unassembled WGS sequence"/>
</dbReference>
<organism evidence="6 7">
    <name type="scientific">Diploptera punctata</name>
    <name type="common">Pacific beetle cockroach</name>
    <dbReference type="NCBI Taxonomy" id="6984"/>
    <lineage>
        <taxon>Eukaryota</taxon>
        <taxon>Metazoa</taxon>
        <taxon>Ecdysozoa</taxon>
        <taxon>Arthropoda</taxon>
        <taxon>Hexapoda</taxon>
        <taxon>Insecta</taxon>
        <taxon>Pterygota</taxon>
        <taxon>Neoptera</taxon>
        <taxon>Polyneoptera</taxon>
        <taxon>Dictyoptera</taxon>
        <taxon>Blattodea</taxon>
        <taxon>Blaberoidea</taxon>
        <taxon>Blaberidae</taxon>
        <taxon>Diplopterinae</taxon>
        <taxon>Diploptera</taxon>
    </lineage>
</organism>
<dbReference type="InterPro" id="IPR002017">
    <property type="entry name" value="Spectrin_repeat"/>
</dbReference>
<keyword evidence="7" id="KW-1185">Reference proteome</keyword>
<accession>A0AAD8EL96</accession>
<reference evidence="6" key="1">
    <citation type="journal article" date="2023" name="IScience">
        <title>Live-bearing cockroach genome reveals convergent evolutionary mechanisms linked to viviparity in insects and beyond.</title>
        <authorList>
            <person name="Fouks B."/>
            <person name="Harrison M.C."/>
            <person name="Mikhailova A.A."/>
            <person name="Marchal E."/>
            <person name="English S."/>
            <person name="Carruthers M."/>
            <person name="Jennings E.C."/>
            <person name="Chiamaka E.L."/>
            <person name="Frigard R.A."/>
            <person name="Pippel M."/>
            <person name="Attardo G.M."/>
            <person name="Benoit J.B."/>
            <person name="Bornberg-Bauer E."/>
            <person name="Tobe S.S."/>
        </authorList>
    </citation>
    <scope>NUCLEOTIDE SEQUENCE</scope>
    <source>
        <strain evidence="6">Stay&amp;Tobe</strain>
    </source>
</reference>
<gene>
    <name evidence="6" type="ORF">L9F63_014158</name>
</gene>
<comment type="caution">
    <text evidence="6">The sequence shown here is derived from an EMBL/GenBank/DDBJ whole genome shotgun (WGS) entry which is preliminary data.</text>
</comment>
<dbReference type="PANTHER" id="PTHR12268">
    <property type="entry name" value="E3 UBIQUITIN-PROTEIN LIGASE KCMF1"/>
    <property type="match status" value="1"/>
</dbReference>
<evidence type="ECO:0000256" key="2">
    <source>
        <dbReference type="ARBA" id="ARBA00004496"/>
    </source>
</evidence>
<feature type="non-terminal residue" evidence="6">
    <location>
        <position position="427"/>
    </location>
</feature>
<dbReference type="AlphaFoldDB" id="A0AAD8EL96"/>
<reference evidence="6" key="2">
    <citation type="submission" date="2023-05" db="EMBL/GenBank/DDBJ databases">
        <authorList>
            <person name="Fouks B."/>
        </authorList>
    </citation>
    <scope>NUCLEOTIDE SEQUENCE</scope>
    <source>
        <strain evidence="6">Stay&amp;Tobe</strain>
        <tissue evidence="6">Testes</tissue>
    </source>
</reference>
<evidence type="ECO:0000256" key="1">
    <source>
        <dbReference type="ARBA" id="ARBA00004413"/>
    </source>
</evidence>
<keyword evidence="4" id="KW-0106">Calcium</keyword>
<dbReference type="InterPro" id="IPR050774">
    <property type="entry name" value="KCMF1/Dystrophin"/>
</dbReference>
<dbReference type="GO" id="GO:0005886">
    <property type="term" value="C:plasma membrane"/>
    <property type="evidence" value="ECO:0007669"/>
    <property type="project" value="TreeGrafter"/>
</dbReference>
<sequence length="427" mass="49510">MVKFEKSAIAAHSLLEGHRIEKEAKLLKHLEKPLELTVWEKIFIQKNKFKSMNFDIPDERDLISKFIKSTPDGNDISKFVKSTPDGNVREGDSNEYPGLVSRVEKNLSDHTEFIKAKEEFDAWLKRAHGTVQDCIGVGDEVSTRDKLETIRLVSTRMTEGQHLMSVMQDVFTKAINTTPAEQQDTLRENMSYLRNSWEQLNIDLNSVMAQLKAAMSRWEDYNESKMRLEQWITDMEQALKQNPDTKAELGEMKTLIERYKHIQEEVTNKRVDLDHLLSEATELSGWAGRPGVLEEVQRLQTRWDQLSSGCITRRENLEVEMQEYLAYHQSLQDTEKWLLQISFQLMAHNSLYITNREQTQEQISQHEALLGDIQKYQATLDDVKAKGHGQIERYIGTTPSIQDTIEKQLRNVQESYNSLLHTALQIK</sequence>
<evidence type="ECO:0000256" key="4">
    <source>
        <dbReference type="ARBA" id="ARBA00022837"/>
    </source>
</evidence>
<name>A0AAD8EL96_DIPPU</name>
<dbReference type="PANTHER" id="PTHR12268:SF14">
    <property type="entry name" value="DYSTROPHIN-1"/>
    <property type="match status" value="1"/>
</dbReference>
<dbReference type="SMART" id="SM00150">
    <property type="entry name" value="SPEC"/>
    <property type="match status" value="2"/>
</dbReference>
<evidence type="ECO:0000313" key="7">
    <source>
        <dbReference type="Proteomes" id="UP001233999"/>
    </source>
</evidence>
<dbReference type="EMBL" id="JASPKZ010003046">
    <property type="protein sequence ID" value="KAJ9594433.1"/>
    <property type="molecule type" value="Genomic_DNA"/>
</dbReference>
<keyword evidence="5" id="KW-0206">Cytoskeleton</keyword>
<evidence type="ECO:0008006" key="8">
    <source>
        <dbReference type="Google" id="ProtNLM"/>
    </source>
</evidence>
<dbReference type="Pfam" id="PF00435">
    <property type="entry name" value="Spectrin"/>
    <property type="match status" value="1"/>
</dbReference>